<dbReference type="EMBL" id="CP021376">
    <property type="protein sequence ID" value="ART80566.1"/>
    <property type="molecule type" value="Genomic_DNA"/>
</dbReference>
<dbReference type="OrthoDB" id="9807866at2"/>
<keyword evidence="2" id="KW-1185">Reference proteome</keyword>
<protein>
    <submittedName>
        <fullName evidence="1">YnbE family lipoprotein</fullName>
    </submittedName>
</protein>
<gene>
    <name evidence="1" type="ORF">CBP12_10795</name>
</gene>
<dbReference type="AlphaFoldDB" id="A0A1Y0D0D7"/>
<proteinExistence type="predicted"/>
<dbReference type="InterPro" id="IPR025985">
    <property type="entry name" value="YnbE"/>
</dbReference>
<evidence type="ECO:0000313" key="1">
    <source>
        <dbReference type="EMBL" id="ART80566.1"/>
    </source>
</evidence>
<evidence type="ECO:0000313" key="2">
    <source>
        <dbReference type="Proteomes" id="UP000243793"/>
    </source>
</evidence>
<organism evidence="1 2">
    <name type="scientific">Oceanisphaera avium</name>
    <dbReference type="NCBI Taxonomy" id="1903694"/>
    <lineage>
        <taxon>Bacteria</taxon>
        <taxon>Pseudomonadati</taxon>
        <taxon>Pseudomonadota</taxon>
        <taxon>Gammaproteobacteria</taxon>
        <taxon>Aeromonadales</taxon>
        <taxon>Aeromonadaceae</taxon>
        <taxon>Oceanisphaera</taxon>
    </lineage>
</organism>
<name>A0A1Y0D0D7_9GAMM</name>
<dbReference type="Proteomes" id="UP000243793">
    <property type="component" value="Chromosome"/>
</dbReference>
<sequence>MIKYTALIGLLLLSACTPRVEIMVPDKPITVNLNVKVDHEIRVRVDRELEQLFEQDKDLF</sequence>
<reference evidence="2" key="1">
    <citation type="submission" date="2017-05" db="EMBL/GenBank/DDBJ databases">
        <authorList>
            <person name="Sung H."/>
        </authorList>
    </citation>
    <scope>NUCLEOTIDE SEQUENCE [LARGE SCALE GENOMIC DNA]</scope>
    <source>
        <strain evidence="2">AMac2203</strain>
    </source>
</reference>
<dbReference type="PROSITE" id="PS51257">
    <property type="entry name" value="PROKAR_LIPOPROTEIN"/>
    <property type="match status" value="1"/>
</dbReference>
<dbReference type="RefSeq" id="WP_086964434.1">
    <property type="nucleotide sequence ID" value="NZ_CP021376.1"/>
</dbReference>
<dbReference type="KEGG" id="ocm:CBP12_10795"/>
<accession>A0A1Y0D0D7</accession>
<keyword evidence="1" id="KW-0449">Lipoprotein</keyword>
<dbReference type="Pfam" id="PF13617">
    <property type="entry name" value="Lipoprotein_19"/>
    <property type="match status" value="1"/>
</dbReference>